<dbReference type="Proteomes" id="UP000469452">
    <property type="component" value="Unassembled WGS sequence"/>
</dbReference>
<name>A0A6A5AW13_APHAT</name>
<proteinExistence type="predicted"/>
<feature type="non-terminal residue" evidence="2">
    <location>
        <position position="1"/>
    </location>
</feature>
<organism evidence="2 3">
    <name type="scientific">Aphanomyces astaci</name>
    <name type="common">Crayfish plague agent</name>
    <dbReference type="NCBI Taxonomy" id="112090"/>
    <lineage>
        <taxon>Eukaryota</taxon>
        <taxon>Sar</taxon>
        <taxon>Stramenopiles</taxon>
        <taxon>Oomycota</taxon>
        <taxon>Saprolegniomycetes</taxon>
        <taxon>Saprolegniales</taxon>
        <taxon>Verrucalvaceae</taxon>
        <taxon>Aphanomyces</taxon>
    </lineage>
</organism>
<comment type="caution">
    <text evidence="2">The sequence shown here is derived from an EMBL/GenBank/DDBJ whole genome shotgun (WGS) entry which is preliminary data.</text>
</comment>
<feature type="transmembrane region" description="Helical" evidence="1">
    <location>
        <begin position="86"/>
        <end position="103"/>
    </location>
</feature>
<sequence>EMYEYTILRDLVHDMSVDNAGVLQNNATICDHSCKSAIYASTAIRGFLIGYAGWFEYSNFYARRAVDQPWLTDALKAFIRPVHATIFVYYIVTSVILVTPNIFR</sequence>
<accession>A0A6A5AW13</accession>
<keyword evidence="1" id="KW-0812">Transmembrane</keyword>
<dbReference type="EMBL" id="VJMI01007805">
    <property type="protein sequence ID" value="KAF0762894.1"/>
    <property type="molecule type" value="Genomic_DNA"/>
</dbReference>
<evidence type="ECO:0000313" key="3">
    <source>
        <dbReference type="Proteomes" id="UP000469452"/>
    </source>
</evidence>
<keyword evidence="1" id="KW-1133">Transmembrane helix</keyword>
<reference evidence="2 3" key="1">
    <citation type="submission" date="2019-06" db="EMBL/GenBank/DDBJ databases">
        <title>Genomics analysis of Aphanomyces spp. identifies a new class of oomycete effector associated with host adaptation.</title>
        <authorList>
            <person name="Gaulin E."/>
        </authorList>
    </citation>
    <scope>NUCLEOTIDE SEQUENCE [LARGE SCALE GENOMIC DNA]</scope>
    <source>
        <strain evidence="2 3">E</strain>
    </source>
</reference>
<protein>
    <submittedName>
        <fullName evidence="2">Uncharacterized protein</fullName>
    </submittedName>
</protein>
<dbReference type="AlphaFoldDB" id="A0A6A5AW13"/>
<keyword evidence="1" id="KW-0472">Membrane</keyword>
<evidence type="ECO:0000256" key="1">
    <source>
        <dbReference type="SAM" id="Phobius"/>
    </source>
</evidence>
<gene>
    <name evidence="2" type="ORF">AaE_003256</name>
</gene>
<evidence type="ECO:0000313" key="2">
    <source>
        <dbReference type="EMBL" id="KAF0762894.1"/>
    </source>
</evidence>